<evidence type="ECO:0000313" key="3">
    <source>
        <dbReference type="Proteomes" id="UP001432401"/>
    </source>
</evidence>
<feature type="transmembrane region" description="Helical" evidence="1">
    <location>
        <begin position="152"/>
        <end position="174"/>
    </location>
</feature>
<feature type="transmembrane region" description="Helical" evidence="1">
    <location>
        <begin position="34"/>
        <end position="54"/>
    </location>
</feature>
<keyword evidence="1" id="KW-0812">Transmembrane</keyword>
<protein>
    <submittedName>
        <fullName evidence="2">Uncharacterized protein</fullName>
    </submittedName>
</protein>
<comment type="caution">
    <text evidence="2">The sequence shown here is derived from an EMBL/GenBank/DDBJ whole genome shotgun (WGS) entry which is preliminary data.</text>
</comment>
<dbReference type="EMBL" id="JBEQNB010000004">
    <property type="protein sequence ID" value="MES0834065.1"/>
    <property type="molecule type" value="Genomic_DNA"/>
</dbReference>
<gene>
    <name evidence="2" type="ORF">ABUK86_09770</name>
</gene>
<proteinExistence type="predicted"/>
<keyword evidence="1" id="KW-0472">Membrane</keyword>
<sequence length="233" mass="24499">MIPQGDPHPSVPRPPRPRWAARLRTYRAGHPGAFALRASAALLFVIAAAGILGFSTATGAWLFGALLTMGLLLVTGTLAMAAVVSGAMSPEAKRAGRALEAAKLKNLPLGTDPAKLAEAWRLVRKGRLGPDPETNRLGRIVVEGQLFSGTPVALAVVFATMALLNVFQVVIRILESGVSGFPILLLGLSALLLVLACMTPSMMKRRRLRVEAFRDAYDAAHGDGADEGSDTAA</sequence>
<feature type="transmembrane region" description="Helical" evidence="1">
    <location>
        <begin position="180"/>
        <end position="199"/>
    </location>
</feature>
<evidence type="ECO:0000313" key="2">
    <source>
        <dbReference type="EMBL" id="MES0834065.1"/>
    </source>
</evidence>
<dbReference type="Proteomes" id="UP001432401">
    <property type="component" value="Unassembled WGS sequence"/>
</dbReference>
<keyword evidence="1" id="KW-1133">Transmembrane helix</keyword>
<feature type="transmembrane region" description="Helical" evidence="1">
    <location>
        <begin position="60"/>
        <end position="84"/>
    </location>
</feature>
<evidence type="ECO:0000256" key="1">
    <source>
        <dbReference type="SAM" id="Phobius"/>
    </source>
</evidence>
<name>A0ABV1ZSJ3_9ACTN</name>
<organism evidence="2 3">
    <name type="scientific">Nocardiopsis tropica</name>
    <dbReference type="NCBI Taxonomy" id="109330"/>
    <lineage>
        <taxon>Bacteria</taxon>
        <taxon>Bacillati</taxon>
        <taxon>Actinomycetota</taxon>
        <taxon>Actinomycetes</taxon>
        <taxon>Streptosporangiales</taxon>
        <taxon>Nocardiopsidaceae</taxon>
        <taxon>Nocardiopsis</taxon>
    </lineage>
</organism>
<reference evidence="2 3" key="1">
    <citation type="submission" date="2024-06" db="EMBL/GenBank/DDBJ databases">
        <authorList>
            <person name="Bataeva Y.V."/>
            <person name="Grigorian L.N."/>
            <person name="Solomentsev V.I."/>
        </authorList>
    </citation>
    <scope>NUCLEOTIDE SEQUENCE [LARGE SCALE GENOMIC DNA]</scope>
    <source>
        <strain evidence="3">SCPM-O-B-12605 (RCAM04882)</strain>
    </source>
</reference>
<keyword evidence="3" id="KW-1185">Reference proteome</keyword>
<dbReference type="RefSeq" id="WP_352983312.1">
    <property type="nucleotide sequence ID" value="NZ_JBEQNA010000005.1"/>
</dbReference>
<accession>A0ABV1ZSJ3</accession>